<feature type="compositionally biased region" description="Basic and acidic residues" evidence="21">
    <location>
        <begin position="194"/>
        <end position="203"/>
    </location>
</feature>
<evidence type="ECO:0000256" key="9">
    <source>
        <dbReference type="ARBA" id="ARBA00022824"/>
    </source>
</evidence>
<feature type="transmembrane region" description="Helical" evidence="20">
    <location>
        <begin position="684"/>
        <end position="706"/>
    </location>
</feature>
<dbReference type="HOGENOM" id="CLU_006200_1_0_1"/>
<evidence type="ECO:0000256" key="13">
    <source>
        <dbReference type="ARBA" id="ARBA00023055"/>
    </source>
</evidence>
<dbReference type="GO" id="GO:0034045">
    <property type="term" value="C:phagophore assembly site membrane"/>
    <property type="evidence" value="ECO:0007669"/>
    <property type="project" value="UniProtKB-SubCell"/>
</dbReference>
<dbReference type="GO" id="GO:0005789">
    <property type="term" value="C:endoplasmic reticulum membrane"/>
    <property type="evidence" value="ECO:0007669"/>
    <property type="project" value="UniProtKB-SubCell"/>
</dbReference>
<keyword evidence="9" id="KW-0256">Endoplasmic reticulum</keyword>
<dbReference type="Proteomes" id="UP000005666">
    <property type="component" value="Chromosome 10"/>
</dbReference>
<feature type="compositionally biased region" description="Low complexity" evidence="21">
    <location>
        <begin position="971"/>
        <end position="981"/>
    </location>
</feature>
<keyword evidence="13 20" id="KW-0445">Lipid transport</keyword>
<feature type="compositionally biased region" description="Polar residues" evidence="21">
    <location>
        <begin position="62"/>
        <end position="78"/>
    </location>
</feature>
<evidence type="ECO:0000256" key="11">
    <source>
        <dbReference type="ARBA" id="ARBA00023006"/>
    </source>
</evidence>
<dbReference type="GO" id="GO:0032258">
    <property type="term" value="P:cytoplasm to vacuole targeting by the Cvt pathway"/>
    <property type="evidence" value="ECO:0007669"/>
    <property type="project" value="EnsemblFungi"/>
</dbReference>
<evidence type="ECO:0000256" key="1">
    <source>
        <dbReference type="ARBA" id="ARBA00004439"/>
    </source>
</evidence>
<evidence type="ECO:0000256" key="5">
    <source>
        <dbReference type="ARBA" id="ARBA00006185"/>
    </source>
</evidence>
<proteinExistence type="inferred from homology"/>
<evidence type="ECO:0000256" key="3">
    <source>
        <dbReference type="ARBA" id="ARBA00004511"/>
    </source>
</evidence>
<feature type="region of interest" description="Disordered" evidence="21">
    <location>
        <begin position="179"/>
        <end position="211"/>
    </location>
</feature>
<evidence type="ECO:0000256" key="12">
    <source>
        <dbReference type="ARBA" id="ARBA00023034"/>
    </source>
</evidence>
<evidence type="ECO:0000256" key="19">
    <source>
        <dbReference type="ARBA" id="ARBA00024631"/>
    </source>
</evidence>
<evidence type="ECO:0000256" key="7">
    <source>
        <dbReference type="ARBA" id="ARBA00022448"/>
    </source>
</evidence>
<keyword evidence="15" id="KW-0968">Cytoplasmic vesicle</keyword>
<gene>
    <name evidence="22" type="primary">TPHA0J01690</name>
    <name evidence="22" type="ordered locus">TPHA_0J01690</name>
</gene>
<dbReference type="GO" id="GO:0061908">
    <property type="term" value="C:phagophore"/>
    <property type="evidence" value="ECO:0007669"/>
    <property type="project" value="EnsemblFungi"/>
</dbReference>
<evidence type="ECO:0000256" key="20">
    <source>
        <dbReference type="RuleBase" id="RU364027"/>
    </source>
</evidence>
<dbReference type="GO" id="GO:0034497">
    <property type="term" value="P:protein localization to phagophore assembly site"/>
    <property type="evidence" value="ECO:0007669"/>
    <property type="project" value="EnsemblFungi"/>
</dbReference>
<evidence type="ECO:0000313" key="22">
    <source>
        <dbReference type="EMBL" id="CCE64990.1"/>
    </source>
</evidence>
<evidence type="ECO:0000256" key="4">
    <source>
        <dbReference type="ARBA" id="ARBA00004653"/>
    </source>
</evidence>
<comment type="catalytic activity">
    <reaction evidence="19">
        <text>a 1,2-diacyl-sn-glycero-3-phosphocholine(in) = a 1,2-diacyl-sn-glycero-3-phosphocholine(out)</text>
        <dbReference type="Rhea" id="RHEA:38571"/>
        <dbReference type="ChEBI" id="CHEBI:57643"/>
    </reaction>
</comment>
<dbReference type="GO" id="GO:0061709">
    <property type="term" value="P:reticulophagy"/>
    <property type="evidence" value="ECO:0007669"/>
    <property type="project" value="EnsemblFungi"/>
</dbReference>
<dbReference type="InterPro" id="IPR007241">
    <property type="entry name" value="Autophagy-rel_prot_9"/>
</dbReference>
<dbReference type="GO" id="GO:0017128">
    <property type="term" value="F:phospholipid scramblase activity"/>
    <property type="evidence" value="ECO:0007669"/>
    <property type="project" value="EnsemblFungi"/>
</dbReference>
<evidence type="ECO:0000313" key="23">
    <source>
        <dbReference type="Proteomes" id="UP000005666"/>
    </source>
</evidence>
<evidence type="ECO:0000256" key="6">
    <source>
        <dbReference type="ARBA" id="ARBA00018074"/>
    </source>
</evidence>
<dbReference type="GO" id="GO:0000423">
    <property type="term" value="P:mitophagy"/>
    <property type="evidence" value="ECO:0007669"/>
    <property type="project" value="EnsemblFungi"/>
</dbReference>
<evidence type="ECO:0000256" key="14">
    <source>
        <dbReference type="ARBA" id="ARBA00023136"/>
    </source>
</evidence>
<comment type="catalytic activity">
    <reaction evidence="18">
        <text>a 1,2-diacyl-sn-glycero-3-phospho-(1D-myo-inositol-3-phosphate)(in) = a 1,2-diacyl-sn-glycero-3-phospho-(1D-myo-inositol-3-phosphate)(out)</text>
        <dbReference type="Rhea" id="RHEA:67920"/>
        <dbReference type="ChEBI" id="CHEBI:58088"/>
    </reaction>
</comment>
<name>G8BYP8_TETPH</name>
<dbReference type="KEGG" id="tpf:TPHA_0J01690"/>
<protein>
    <recommendedName>
        <fullName evidence="6 20">Autophagy-related protein 9</fullName>
    </recommendedName>
</protein>
<dbReference type="Pfam" id="PF04109">
    <property type="entry name" value="ATG9"/>
    <property type="match status" value="1"/>
</dbReference>
<feature type="transmembrane region" description="Helical" evidence="20">
    <location>
        <begin position="441"/>
        <end position="459"/>
    </location>
</feature>
<keyword evidence="11 20" id="KW-0072">Autophagy</keyword>
<dbReference type="OrthoDB" id="2020634at2759"/>
<dbReference type="EMBL" id="HE612865">
    <property type="protein sequence ID" value="CCE64990.1"/>
    <property type="molecule type" value="Genomic_DNA"/>
</dbReference>
<reference evidence="22 23" key="1">
    <citation type="journal article" date="2011" name="Proc. Natl. Acad. Sci. U.S.A.">
        <title>Evolutionary erosion of yeast sex chromosomes by mating-type switching accidents.</title>
        <authorList>
            <person name="Gordon J.L."/>
            <person name="Armisen D."/>
            <person name="Proux-Wera E."/>
            <person name="Oheigeartaigh S.S."/>
            <person name="Byrne K.P."/>
            <person name="Wolfe K.H."/>
        </authorList>
    </citation>
    <scope>NUCLEOTIDE SEQUENCE [LARGE SCALE GENOMIC DNA]</scope>
    <source>
        <strain evidence="23">ATCC 24235 / CBS 4417 / NBRC 1672 / NRRL Y-8282 / UCD 70-5</strain>
    </source>
</reference>
<evidence type="ECO:0000256" key="18">
    <source>
        <dbReference type="ARBA" id="ARBA00024621"/>
    </source>
</evidence>
<keyword evidence="8 20" id="KW-0812">Transmembrane</keyword>
<dbReference type="AlphaFoldDB" id="G8BYP8"/>
<dbReference type="RefSeq" id="XP_003687424.1">
    <property type="nucleotide sequence ID" value="XM_003687376.1"/>
</dbReference>
<comment type="similarity">
    <text evidence="5 20">Belongs to the ATG9 family.</text>
</comment>
<feature type="region of interest" description="Disordered" evidence="21">
    <location>
        <begin position="50"/>
        <end position="101"/>
    </location>
</feature>
<dbReference type="OMA" id="IAEWKFR"/>
<sequence length="1043" mass="120923">MDTINEDNKLSRDSNKKKNIEQDQERIGSENLSRNVFLSRVFGLKTEDMSSSIREGEMSSFPIGSNSKDGLSLTTTDINDNERRIPESDPGTTTTGDEEDEYEDHMNINVNNNINGMLKGNPPGNSVSAWGGNNNFTNSNSNVNRYEFMYKRGQASSDESDNLNSSEANITDDNIHLAKDNKNKNNSYIPTDRTYTKHPDGSGRKASNASAAMRAKEVSLSHNQSLNQNNMVIESEDDASDYYGDEEEFLFAKAPKRTNKEHKNSQSSVLFKNLLPNMKSMNNSKKKTNLFTASNKTENQMHESRLNDKRGTKLNSLWGEDLATKFPIRRPNFGKNIKILNNTPQHKINTLSPKEISLWKWANVQNLDMFLQDIYKYYLDNGYYCIAIKKLLNLLTLIFVVYISTFMTFCINYPKFHESTTFSGVIIEQCYSKNITGFPKLLLWIFYVFVILKLIQFYFDIQNLSDIHNFYTYLLDIPDKELQTIPWKNIIQQIMYLKDQNALTANVVEVKAKNKLDPLIVANRIMRKDNFLIALYNQNILDLSLPIPMFRTNILTKTLEWNINLCVIGFAFNEEGFLKQQFLKSSQQAYLTEELKKRFMLAGVLNIILSPFLVTYFLLLYFFKYFNELKNSPARLGVRQYTPIAEWKFREFNELYHVFEKRLGLSTKLADKYINQFPKETLDIIFNFVSFVSGTFVTILVCLTLFDSEHFLNVEITKDRTAIFYITIFGAIWTICKNSISEEYNVFDPEETIKELSLYTHYLPEEWEGKYHTEGVKNEFCKLYNLRIIILLRELTSLILTPFVLWFSLPKCSQKIIEFISSSAIYIDGLGYVCKYASFDIKQFENQANESQQDTNNINTNSRHVRDTAINKNSVPIFDNLEEAIMDSDSDNDEVNGINKMMQSYMYFLNDYENSENLLGKHQISHRVFDETKNEDRVQYNTNYSWKKQFSPGQRPELFRIGKHAVRNPTSFSGPNRNNNNVRRKSSFSKRVPLTESFINSEVLTNPNLAQSYMLNSEADENMKNEGILKMVKDYYKTTNINS</sequence>
<evidence type="ECO:0000256" key="2">
    <source>
        <dbReference type="ARBA" id="ARBA00004477"/>
    </source>
</evidence>
<dbReference type="PANTHER" id="PTHR13038:SF10">
    <property type="entry name" value="AUTOPHAGY-RELATED PROTEIN 9"/>
    <property type="match status" value="1"/>
</dbReference>
<comment type="catalytic activity">
    <reaction evidence="16">
        <text>a 1,2-diacyl-sn-glycero-3-phospho-L-serine(in) = a 1,2-diacyl-sn-glycero-3-phospho-L-serine(out)</text>
        <dbReference type="Rhea" id="RHEA:38663"/>
        <dbReference type="ChEBI" id="CHEBI:57262"/>
    </reaction>
</comment>
<dbReference type="eggNOG" id="KOG2173">
    <property type="taxonomic scope" value="Eukaryota"/>
</dbReference>
<organism evidence="22 23">
    <name type="scientific">Tetrapisispora phaffii (strain ATCC 24235 / CBS 4417 / NBRC 1672 / NRRL Y-8282 / UCD 70-5)</name>
    <name type="common">Yeast</name>
    <name type="synonym">Fabospora phaffii</name>
    <dbReference type="NCBI Taxonomy" id="1071381"/>
    <lineage>
        <taxon>Eukaryota</taxon>
        <taxon>Fungi</taxon>
        <taxon>Dikarya</taxon>
        <taxon>Ascomycota</taxon>
        <taxon>Saccharomycotina</taxon>
        <taxon>Saccharomycetes</taxon>
        <taxon>Saccharomycetales</taxon>
        <taxon>Saccharomycetaceae</taxon>
        <taxon>Tetrapisispora</taxon>
    </lineage>
</organism>
<evidence type="ECO:0000256" key="10">
    <source>
        <dbReference type="ARBA" id="ARBA00022989"/>
    </source>
</evidence>
<evidence type="ECO:0000256" key="8">
    <source>
        <dbReference type="ARBA" id="ARBA00022692"/>
    </source>
</evidence>
<comment type="function">
    <text evidence="20">Phospholipid scramblase involved in autophagy. Cycles between the preautophagosomal structure/phagophore assembly site (PAS) and the cytoplasmic vesicle pool and supplies membrane for the growing autophagosome. Lipid scramblase activity plays a key role in preautophagosomal structure/phagophore assembly by distributing the phospholipids that arrive through ATG2 from the cytoplasmic to the luminal leaflet of the bilayer, thereby driving autophagosomal membrane expansion.</text>
</comment>
<dbReference type="GO" id="GO:0034727">
    <property type="term" value="P:piecemeal microautophagy of the nucleus"/>
    <property type="evidence" value="ECO:0007669"/>
    <property type="project" value="EnsemblFungi"/>
</dbReference>
<accession>G8BYP8</accession>
<comment type="catalytic activity">
    <reaction evidence="17">
        <text>a 1,2-diacyl-sn-glycero-3-phosphoethanolamine(in) = a 1,2-diacyl-sn-glycero-3-phosphoethanolamine(out)</text>
        <dbReference type="Rhea" id="RHEA:38895"/>
        <dbReference type="ChEBI" id="CHEBI:64612"/>
    </reaction>
</comment>
<dbReference type="GO" id="GO:0030659">
    <property type="term" value="C:cytoplasmic vesicle membrane"/>
    <property type="evidence" value="ECO:0007669"/>
    <property type="project" value="UniProtKB-SubCell"/>
</dbReference>
<evidence type="ECO:0000256" key="16">
    <source>
        <dbReference type="ARBA" id="ARBA00024479"/>
    </source>
</evidence>
<dbReference type="PANTHER" id="PTHR13038">
    <property type="entry name" value="APG9 AUTOPHAGY 9"/>
    <property type="match status" value="1"/>
</dbReference>
<feature type="transmembrane region" description="Helical" evidence="20">
    <location>
        <begin position="391"/>
        <end position="414"/>
    </location>
</feature>
<dbReference type="GeneID" id="11532951"/>
<feature type="compositionally biased region" description="Basic and acidic residues" evidence="21">
    <location>
        <begin position="1"/>
        <end position="28"/>
    </location>
</feature>
<keyword evidence="12" id="KW-0333">Golgi apparatus</keyword>
<comment type="subcellular location">
    <subcellularLocation>
        <location evidence="1">Cytoplasmic vesicle membrane</location>
        <topology evidence="1">Multi-pass membrane protein</topology>
    </subcellularLocation>
    <subcellularLocation>
        <location evidence="2">Endoplasmic reticulum membrane</location>
        <topology evidence="2">Multi-pass membrane protein</topology>
    </subcellularLocation>
    <subcellularLocation>
        <location evidence="4">Golgi apparatus membrane</location>
        <topology evidence="4">Multi-pass membrane protein</topology>
    </subcellularLocation>
    <subcellularLocation>
        <location evidence="3 20">Preautophagosomal structure membrane</location>
        <topology evidence="3 20">Multi-pass membrane protein</topology>
    </subcellularLocation>
</comment>
<dbReference type="GO" id="GO:0000139">
    <property type="term" value="C:Golgi membrane"/>
    <property type="evidence" value="ECO:0007669"/>
    <property type="project" value="UniProtKB-SubCell"/>
</dbReference>
<keyword evidence="23" id="KW-1185">Reference proteome</keyword>
<dbReference type="STRING" id="1071381.G8BYP8"/>
<feature type="transmembrane region" description="Helical" evidence="20">
    <location>
        <begin position="599"/>
        <end position="623"/>
    </location>
</feature>
<feature type="region of interest" description="Disordered" evidence="21">
    <location>
        <begin position="966"/>
        <end position="988"/>
    </location>
</feature>
<keyword evidence="14 20" id="KW-0472">Membrane</keyword>
<evidence type="ECO:0000256" key="21">
    <source>
        <dbReference type="SAM" id="MobiDB-lite"/>
    </source>
</evidence>
<dbReference type="GO" id="GO:0005776">
    <property type="term" value="C:autophagosome"/>
    <property type="evidence" value="ECO:0007669"/>
    <property type="project" value="TreeGrafter"/>
</dbReference>
<feature type="region of interest" description="Disordered" evidence="21">
    <location>
        <begin position="1"/>
        <end position="32"/>
    </location>
</feature>
<keyword evidence="7 20" id="KW-0813">Transport</keyword>
<keyword evidence="10 20" id="KW-1133">Transmembrane helix</keyword>
<feature type="transmembrane region" description="Helical" evidence="20">
    <location>
        <begin position="790"/>
        <end position="809"/>
    </location>
</feature>
<evidence type="ECO:0000256" key="17">
    <source>
        <dbReference type="ARBA" id="ARBA00024615"/>
    </source>
</evidence>
<dbReference type="GO" id="GO:0005739">
    <property type="term" value="C:mitochondrion"/>
    <property type="evidence" value="ECO:0007669"/>
    <property type="project" value="EnsemblFungi"/>
</dbReference>
<evidence type="ECO:0000256" key="15">
    <source>
        <dbReference type="ARBA" id="ARBA00023329"/>
    </source>
</evidence>